<evidence type="ECO:0000313" key="7">
    <source>
        <dbReference type="Proteomes" id="UP000015531"/>
    </source>
</evidence>
<dbReference type="PANTHER" id="PTHR43537:SF5">
    <property type="entry name" value="UXU OPERON TRANSCRIPTIONAL REGULATOR"/>
    <property type="match status" value="1"/>
</dbReference>
<feature type="domain" description="HTH gntR-type" evidence="5">
    <location>
        <begin position="18"/>
        <end position="88"/>
    </location>
</feature>
<name>T0IGG7_9SPHN</name>
<dbReference type="Gene3D" id="1.20.120.530">
    <property type="entry name" value="GntR ligand-binding domain-like"/>
    <property type="match status" value="1"/>
</dbReference>
<dbReference type="InterPro" id="IPR008920">
    <property type="entry name" value="TF_FadR/GntR_C"/>
</dbReference>
<dbReference type="PRINTS" id="PR00035">
    <property type="entry name" value="HTHGNTR"/>
</dbReference>
<dbReference type="Gene3D" id="1.10.10.10">
    <property type="entry name" value="Winged helix-like DNA-binding domain superfamily/Winged helix DNA-binding domain"/>
    <property type="match status" value="1"/>
</dbReference>
<dbReference type="OrthoDB" id="9812645at2"/>
<dbReference type="CDD" id="cd07377">
    <property type="entry name" value="WHTH_GntR"/>
    <property type="match status" value="1"/>
</dbReference>
<dbReference type="PROSITE" id="PS50949">
    <property type="entry name" value="HTH_GNTR"/>
    <property type="match status" value="1"/>
</dbReference>
<dbReference type="InterPro" id="IPR036390">
    <property type="entry name" value="WH_DNA-bd_sf"/>
</dbReference>
<dbReference type="SMART" id="SM00345">
    <property type="entry name" value="HTH_GNTR"/>
    <property type="match status" value="1"/>
</dbReference>
<dbReference type="SUPFAM" id="SSF48008">
    <property type="entry name" value="GntR ligand-binding domain-like"/>
    <property type="match status" value="1"/>
</dbReference>
<evidence type="ECO:0000256" key="3">
    <source>
        <dbReference type="ARBA" id="ARBA00023163"/>
    </source>
</evidence>
<gene>
    <name evidence="6" type="ORF">RLDS_25380</name>
</gene>
<organism evidence="6 7">
    <name type="scientific">Sphingobium lactosutens DS20</name>
    <dbReference type="NCBI Taxonomy" id="1331060"/>
    <lineage>
        <taxon>Bacteria</taxon>
        <taxon>Pseudomonadati</taxon>
        <taxon>Pseudomonadota</taxon>
        <taxon>Alphaproteobacteria</taxon>
        <taxon>Sphingomonadales</taxon>
        <taxon>Sphingomonadaceae</taxon>
        <taxon>Sphingobium</taxon>
    </lineage>
</organism>
<dbReference type="InterPro" id="IPR036388">
    <property type="entry name" value="WH-like_DNA-bd_sf"/>
</dbReference>
<dbReference type="eggNOG" id="COG2186">
    <property type="taxonomic scope" value="Bacteria"/>
</dbReference>
<dbReference type="PATRIC" id="fig|1331060.3.peg.4933"/>
<dbReference type="EMBL" id="ATDP01000109">
    <property type="protein sequence ID" value="EQB10770.1"/>
    <property type="molecule type" value="Genomic_DNA"/>
</dbReference>
<sequence length="260" mass="29190">MTLKNSADGLGFAPIKTQRAFEVICEQIRARLASGLLKSGDKLPAERELAAEFQVSRSALREALRSLEVAGIIRNVKGVKGGAFIQSAEPDRIVQAMQDYVHLGNVSLDELTEARLAIQDIIIRLACERATEADFIELEAVAERTRRETTVDARYECAVQYYAVLARATKNRMFGIFVNSLSAILHEFVRGPDYETLQKSLIESRFKLIGYLRKRDAEAAANEMRRHLERVHRHVRKNLKAAAKPSPGPVETTRGTRKTR</sequence>
<evidence type="ECO:0000256" key="4">
    <source>
        <dbReference type="SAM" id="MobiDB-lite"/>
    </source>
</evidence>
<evidence type="ECO:0000256" key="2">
    <source>
        <dbReference type="ARBA" id="ARBA00023125"/>
    </source>
</evidence>
<dbReference type="Pfam" id="PF00392">
    <property type="entry name" value="GntR"/>
    <property type="match status" value="1"/>
</dbReference>
<evidence type="ECO:0000259" key="5">
    <source>
        <dbReference type="PROSITE" id="PS50949"/>
    </source>
</evidence>
<dbReference type="SMART" id="SM00895">
    <property type="entry name" value="FCD"/>
    <property type="match status" value="1"/>
</dbReference>
<accession>T0IGG7</accession>
<dbReference type="AlphaFoldDB" id="T0IGG7"/>
<feature type="region of interest" description="Disordered" evidence="4">
    <location>
        <begin position="237"/>
        <end position="260"/>
    </location>
</feature>
<keyword evidence="2" id="KW-0238">DNA-binding</keyword>
<dbReference type="PANTHER" id="PTHR43537">
    <property type="entry name" value="TRANSCRIPTIONAL REGULATOR, GNTR FAMILY"/>
    <property type="match status" value="1"/>
</dbReference>
<evidence type="ECO:0000256" key="1">
    <source>
        <dbReference type="ARBA" id="ARBA00023015"/>
    </source>
</evidence>
<keyword evidence="7" id="KW-1185">Reference proteome</keyword>
<dbReference type="Proteomes" id="UP000015531">
    <property type="component" value="Unassembled WGS sequence"/>
</dbReference>
<dbReference type="InterPro" id="IPR000524">
    <property type="entry name" value="Tscrpt_reg_HTH_GntR"/>
</dbReference>
<dbReference type="GO" id="GO:0003700">
    <property type="term" value="F:DNA-binding transcription factor activity"/>
    <property type="evidence" value="ECO:0007669"/>
    <property type="project" value="InterPro"/>
</dbReference>
<dbReference type="InterPro" id="IPR011711">
    <property type="entry name" value="GntR_C"/>
</dbReference>
<reference evidence="6 7" key="1">
    <citation type="journal article" date="2013" name="Genome Announc.">
        <title>Draft Genome Sequence of Sphingobium lactosutens Strain DS20T, Isolated from a Hexachlorocyclohexane Dumpsite.</title>
        <authorList>
            <person name="Kumar R."/>
            <person name="Dwivedi V."/>
            <person name="Negi V."/>
            <person name="Khurana J.P."/>
            <person name="Lal R."/>
        </authorList>
    </citation>
    <scope>NUCLEOTIDE SEQUENCE [LARGE SCALE GENOMIC DNA]</scope>
    <source>
        <strain evidence="6 7">DS20</strain>
    </source>
</reference>
<keyword evidence="3" id="KW-0804">Transcription</keyword>
<keyword evidence="1" id="KW-0805">Transcription regulation</keyword>
<comment type="caution">
    <text evidence="6">The sequence shown here is derived from an EMBL/GenBank/DDBJ whole genome shotgun (WGS) entry which is preliminary data.</text>
</comment>
<dbReference type="GO" id="GO:0003677">
    <property type="term" value="F:DNA binding"/>
    <property type="evidence" value="ECO:0007669"/>
    <property type="project" value="UniProtKB-KW"/>
</dbReference>
<proteinExistence type="predicted"/>
<evidence type="ECO:0000313" key="6">
    <source>
        <dbReference type="EMBL" id="EQB10770.1"/>
    </source>
</evidence>
<protein>
    <recommendedName>
        <fullName evidence="5">HTH gntR-type domain-containing protein</fullName>
    </recommendedName>
</protein>
<dbReference type="Pfam" id="PF07729">
    <property type="entry name" value="FCD"/>
    <property type="match status" value="1"/>
</dbReference>
<dbReference type="SUPFAM" id="SSF46785">
    <property type="entry name" value="Winged helix' DNA-binding domain"/>
    <property type="match status" value="1"/>
</dbReference>